<dbReference type="Gene3D" id="3.40.50.1820">
    <property type="entry name" value="alpha/beta hydrolase"/>
    <property type="match status" value="1"/>
</dbReference>
<dbReference type="EMBL" id="CP058350">
    <property type="protein sequence ID" value="QLF70262.1"/>
    <property type="molecule type" value="Genomic_DNA"/>
</dbReference>
<keyword evidence="3" id="KW-1185">Reference proteome</keyword>
<feature type="domain" description="Serine aminopeptidase S33" evidence="1">
    <location>
        <begin position="86"/>
        <end position="283"/>
    </location>
</feature>
<sequence length="334" mass="36008">MKVRAALFLFMCLATSAVALIVIYRWPPRLDLERDIVRNQPISAVAQDIETSLATSEKAFEDIRPNQHKQVIWADRTSPRRTPYSLVYVHGFSASSGEVRPLPDQLAAALGVNLYLTRLAGHGRSSTAMGEASIEAWAKDVIEAIEIGEAIGDQVILLSASTGSSLVTWALARPTLAQNVAATIFISPNYGVQAPGSFLLTGPFAEPLARLLIGDNRGFEPLNERVAANWTTSYPVKALIPMAQAVRLAAHTRVEDITVPALFLQSSEDKVIRPDLTASVSKRWGGPSMLVDPGPNGDPNSHVIAGDAFSPETTAAVRQTILDWLAGNGIQPIR</sequence>
<dbReference type="InterPro" id="IPR022742">
    <property type="entry name" value="Hydrolase_4"/>
</dbReference>
<accession>A0ABX6QPW9</accession>
<evidence type="ECO:0000313" key="3">
    <source>
        <dbReference type="Proteomes" id="UP000308530"/>
    </source>
</evidence>
<proteinExistence type="predicted"/>
<dbReference type="SUPFAM" id="SSF53474">
    <property type="entry name" value="alpha/beta-Hydrolases"/>
    <property type="match status" value="1"/>
</dbReference>
<evidence type="ECO:0000313" key="2">
    <source>
        <dbReference type="EMBL" id="QLF70262.1"/>
    </source>
</evidence>
<organism evidence="2 3">
    <name type="scientific">Peteryoungia desertarenae</name>
    <dbReference type="NCBI Taxonomy" id="1813451"/>
    <lineage>
        <taxon>Bacteria</taxon>
        <taxon>Pseudomonadati</taxon>
        <taxon>Pseudomonadota</taxon>
        <taxon>Alphaproteobacteria</taxon>
        <taxon>Hyphomicrobiales</taxon>
        <taxon>Rhizobiaceae</taxon>
        <taxon>Peteryoungia</taxon>
    </lineage>
</organism>
<reference evidence="2 3" key="1">
    <citation type="submission" date="2020-06" db="EMBL/GenBank/DDBJ databases">
        <title>Genome sequence of Rhizobium sp strain ADMK78.</title>
        <authorList>
            <person name="Rahi P."/>
        </authorList>
    </citation>
    <scope>NUCLEOTIDE SEQUENCE [LARGE SCALE GENOMIC DNA]</scope>
    <source>
        <strain evidence="2 3">ADMK78</strain>
    </source>
</reference>
<evidence type="ECO:0000259" key="1">
    <source>
        <dbReference type="Pfam" id="PF12146"/>
    </source>
</evidence>
<name>A0ABX6QPW9_9HYPH</name>
<keyword evidence="2" id="KW-0378">Hydrolase</keyword>
<dbReference type="InterPro" id="IPR029058">
    <property type="entry name" value="AB_hydrolase_fold"/>
</dbReference>
<dbReference type="Pfam" id="PF12146">
    <property type="entry name" value="Hydrolase_4"/>
    <property type="match status" value="1"/>
</dbReference>
<gene>
    <name evidence="2" type="ORF">FE840_012325</name>
</gene>
<protein>
    <submittedName>
        <fullName evidence="2">Alpha/beta fold hydrolase</fullName>
    </submittedName>
</protein>
<dbReference type="Proteomes" id="UP000308530">
    <property type="component" value="Chromosome"/>
</dbReference>
<dbReference type="GO" id="GO:0016787">
    <property type="term" value="F:hydrolase activity"/>
    <property type="evidence" value="ECO:0007669"/>
    <property type="project" value="UniProtKB-KW"/>
</dbReference>